<dbReference type="AlphaFoldDB" id="A0AAE0ZF77"/>
<reference evidence="1" key="1">
    <citation type="journal article" date="2023" name="G3 (Bethesda)">
        <title>A reference genome for the long-term kleptoplast-retaining sea slug Elysia crispata morphotype clarki.</title>
        <authorList>
            <person name="Eastman K.E."/>
            <person name="Pendleton A.L."/>
            <person name="Shaikh M.A."/>
            <person name="Suttiyut T."/>
            <person name="Ogas R."/>
            <person name="Tomko P."/>
            <person name="Gavelis G."/>
            <person name="Widhalm J.R."/>
            <person name="Wisecaver J.H."/>
        </authorList>
    </citation>
    <scope>NUCLEOTIDE SEQUENCE</scope>
    <source>
        <strain evidence="1">ECLA1</strain>
    </source>
</reference>
<accession>A0AAE0ZF77</accession>
<name>A0AAE0ZF77_9GAST</name>
<protein>
    <submittedName>
        <fullName evidence="1">Uncharacterized protein</fullName>
    </submittedName>
</protein>
<organism evidence="1 2">
    <name type="scientific">Elysia crispata</name>
    <name type="common">lettuce slug</name>
    <dbReference type="NCBI Taxonomy" id="231223"/>
    <lineage>
        <taxon>Eukaryota</taxon>
        <taxon>Metazoa</taxon>
        <taxon>Spiralia</taxon>
        <taxon>Lophotrochozoa</taxon>
        <taxon>Mollusca</taxon>
        <taxon>Gastropoda</taxon>
        <taxon>Heterobranchia</taxon>
        <taxon>Euthyneura</taxon>
        <taxon>Panpulmonata</taxon>
        <taxon>Sacoglossa</taxon>
        <taxon>Placobranchoidea</taxon>
        <taxon>Plakobranchidae</taxon>
        <taxon>Elysia</taxon>
    </lineage>
</organism>
<sequence length="82" mass="9318">MKGSRLEGELCLSSMRRNGHEDEDLGLEVEREILISALYGGSDLLQTVRSPVVVPRFTTQVLVLSQSEEYFRTLSFHLHLVQ</sequence>
<gene>
    <name evidence="1" type="ORF">RRG08_031746</name>
</gene>
<dbReference type="EMBL" id="JAWDGP010004065">
    <property type="protein sequence ID" value="KAK3768213.1"/>
    <property type="molecule type" value="Genomic_DNA"/>
</dbReference>
<keyword evidence="2" id="KW-1185">Reference proteome</keyword>
<dbReference type="Proteomes" id="UP001283361">
    <property type="component" value="Unassembled WGS sequence"/>
</dbReference>
<evidence type="ECO:0000313" key="1">
    <source>
        <dbReference type="EMBL" id="KAK3768213.1"/>
    </source>
</evidence>
<proteinExistence type="predicted"/>
<comment type="caution">
    <text evidence="1">The sequence shown here is derived from an EMBL/GenBank/DDBJ whole genome shotgun (WGS) entry which is preliminary data.</text>
</comment>
<evidence type="ECO:0000313" key="2">
    <source>
        <dbReference type="Proteomes" id="UP001283361"/>
    </source>
</evidence>